<reference evidence="2" key="2">
    <citation type="journal article" date="2021" name="World Allergy Organ. J.">
        <title>Chromosome-level assembly of Dermatophagoides farinae genome and transcriptome reveals two novel allergens Der f 37 and Der f 39.</title>
        <authorList>
            <person name="Chen J."/>
            <person name="Cai Z."/>
            <person name="Fan D."/>
            <person name="Hu J."/>
            <person name="Hou Y."/>
            <person name="He Y."/>
            <person name="Zhang Z."/>
            <person name="Zhao Z."/>
            <person name="Gao P."/>
            <person name="Hu W."/>
            <person name="Sun J."/>
            <person name="Li J."/>
            <person name="Ji K."/>
        </authorList>
    </citation>
    <scope>NUCLEOTIDE SEQUENCE</scope>
    <source>
        <strain evidence="2">JKM2019</strain>
    </source>
</reference>
<keyword evidence="1" id="KW-1133">Transmembrane helix</keyword>
<reference evidence="2" key="1">
    <citation type="submission" date="2020-06" db="EMBL/GenBank/DDBJ databases">
        <authorList>
            <person name="Ji K."/>
            <person name="Li J."/>
        </authorList>
    </citation>
    <scope>NUCLEOTIDE SEQUENCE</scope>
    <source>
        <strain evidence="2">JKM2019</strain>
        <tissue evidence="2">Whole body</tissue>
    </source>
</reference>
<evidence type="ECO:0000313" key="2">
    <source>
        <dbReference type="EMBL" id="KAH7644054.1"/>
    </source>
</evidence>
<protein>
    <submittedName>
        <fullName evidence="2">Uncharacterized protein</fullName>
    </submittedName>
</protein>
<feature type="transmembrane region" description="Helical" evidence="1">
    <location>
        <begin position="72"/>
        <end position="92"/>
    </location>
</feature>
<dbReference type="EMBL" id="SDOV01000002">
    <property type="protein sequence ID" value="KAH7644054.1"/>
    <property type="molecule type" value="Genomic_DNA"/>
</dbReference>
<gene>
    <name evidence="2" type="ORF">HUG17_6416</name>
</gene>
<sequence>MLLKSLQFYQSIRTILSLLIFGCWLSIILRSFIPIIVIDEIIVHYEYEQQRQNDDNKNDDDELKLQEMKDSMLLLTISFIIFTSIISIIGIIGVIGERILLTIIYSSFIIMTLMIAIIHMIHDPLLC</sequence>
<dbReference type="Proteomes" id="UP000828236">
    <property type="component" value="Unassembled WGS sequence"/>
</dbReference>
<comment type="caution">
    <text evidence="2">The sequence shown here is derived from an EMBL/GenBank/DDBJ whole genome shotgun (WGS) entry which is preliminary data.</text>
</comment>
<keyword evidence="1" id="KW-0812">Transmembrane</keyword>
<name>A0A9D4P461_DERFA</name>
<organism evidence="2">
    <name type="scientific">Dermatophagoides farinae</name>
    <name type="common">American house dust mite</name>
    <dbReference type="NCBI Taxonomy" id="6954"/>
    <lineage>
        <taxon>Eukaryota</taxon>
        <taxon>Metazoa</taxon>
        <taxon>Ecdysozoa</taxon>
        <taxon>Arthropoda</taxon>
        <taxon>Chelicerata</taxon>
        <taxon>Arachnida</taxon>
        <taxon>Acari</taxon>
        <taxon>Acariformes</taxon>
        <taxon>Sarcoptiformes</taxon>
        <taxon>Astigmata</taxon>
        <taxon>Psoroptidia</taxon>
        <taxon>Analgoidea</taxon>
        <taxon>Pyroglyphidae</taxon>
        <taxon>Dermatophagoidinae</taxon>
        <taxon>Dermatophagoides</taxon>
    </lineage>
</organism>
<keyword evidence="1" id="KW-0472">Membrane</keyword>
<accession>A0A9D4P461</accession>
<feature type="transmembrane region" description="Helical" evidence="1">
    <location>
        <begin position="99"/>
        <end position="121"/>
    </location>
</feature>
<evidence type="ECO:0000256" key="1">
    <source>
        <dbReference type="SAM" id="Phobius"/>
    </source>
</evidence>
<dbReference type="AlphaFoldDB" id="A0A9D4P461"/>
<feature type="transmembrane region" description="Helical" evidence="1">
    <location>
        <begin position="12"/>
        <end position="38"/>
    </location>
</feature>
<proteinExistence type="predicted"/>